<evidence type="ECO:0000256" key="1">
    <source>
        <dbReference type="SAM" id="MobiDB-lite"/>
    </source>
</evidence>
<name>A0ABS1MQA2_9ACTN</name>
<feature type="region of interest" description="Disordered" evidence="1">
    <location>
        <begin position="76"/>
        <end position="130"/>
    </location>
</feature>
<dbReference type="RefSeq" id="WP_201802743.1">
    <property type="nucleotide sequence ID" value="NZ_JAERRI010000005.1"/>
</dbReference>
<organism evidence="2 3">
    <name type="scientific">Streptomyces siderophoricus</name>
    <dbReference type="NCBI Taxonomy" id="2802281"/>
    <lineage>
        <taxon>Bacteria</taxon>
        <taxon>Bacillati</taxon>
        <taxon>Actinomycetota</taxon>
        <taxon>Actinomycetes</taxon>
        <taxon>Kitasatosporales</taxon>
        <taxon>Streptomycetaceae</taxon>
        <taxon>Streptomyces</taxon>
    </lineage>
</organism>
<dbReference type="Proteomes" id="UP000629371">
    <property type="component" value="Unassembled WGS sequence"/>
</dbReference>
<comment type="caution">
    <text evidence="2">The sequence shown here is derived from an EMBL/GenBank/DDBJ whole genome shotgun (WGS) entry which is preliminary data.</text>
</comment>
<dbReference type="EMBL" id="JAERRI010000005">
    <property type="protein sequence ID" value="MBL1089903.1"/>
    <property type="molecule type" value="Genomic_DNA"/>
</dbReference>
<keyword evidence="3" id="KW-1185">Reference proteome</keyword>
<reference evidence="2 3" key="1">
    <citation type="submission" date="2021-01" db="EMBL/GenBank/DDBJ databases">
        <title>WGS of actinomycetes isolated from Thailand.</title>
        <authorList>
            <person name="Thawai C."/>
        </authorList>
    </citation>
    <scope>NUCLEOTIDE SEQUENCE [LARGE SCALE GENOMIC DNA]</scope>
    <source>
        <strain evidence="2 3">CH9-7</strain>
    </source>
</reference>
<gene>
    <name evidence="2" type="ORF">JK360_10905</name>
</gene>
<accession>A0ABS1MQA2</accession>
<evidence type="ECO:0000313" key="2">
    <source>
        <dbReference type="EMBL" id="MBL1089903.1"/>
    </source>
</evidence>
<protein>
    <submittedName>
        <fullName evidence="2">Uncharacterized protein</fullName>
    </submittedName>
</protein>
<proteinExistence type="predicted"/>
<evidence type="ECO:0000313" key="3">
    <source>
        <dbReference type="Proteomes" id="UP000629371"/>
    </source>
</evidence>
<sequence>MTVKVIEGSGTTVCPPHCYALYEGGHFNEGEDDARRVLVADEPVPDLAEHGFAAVVQSLVNFSRFAVELYEEPGHRGEHLTFGPTLSPKDLGGFRTGAGKSWGRRARSVNTSTVRPEGRQPGTVPSGSAE</sequence>